<dbReference type="EMBL" id="JBHSJG010000006">
    <property type="protein sequence ID" value="MFC4986643.1"/>
    <property type="molecule type" value="Genomic_DNA"/>
</dbReference>
<dbReference type="CDD" id="cd11532">
    <property type="entry name" value="NTP-PPase_COG4997"/>
    <property type="match status" value="1"/>
</dbReference>
<name>A0ABD5QAD3_9EURY</name>
<evidence type="ECO:0000313" key="2">
    <source>
        <dbReference type="Proteomes" id="UP001595925"/>
    </source>
</evidence>
<dbReference type="RefSeq" id="WP_224827600.1">
    <property type="nucleotide sequence ID" value="NZ_JAIVEF010000002.1"/>
</dbReference>
<evidence type="ECO:0000313" key="1">
    <source>
        <dbReference type="EMBL" id="MFC4986643.1"/>
    </source>
</evidence>
<sequence>MTRYDKLVRDRIPEIIEADGETPITHRADDDEYDRRLREKVVEEATEFEESGDPEELADVLAVVEAIRAFEGIDPERLAELRREKRERRGGFDERIVLERVAEDGSETEE</sequence>
<organism evidence="1 2">
    <name type="scientific">Saliphagus infecundisoli</name>
    <dbReference type="NCBI Taxonomy" id="1849069"/>
    <lineage>
        <taxon>Archaea</taxon>
        <taxon>Methanobacteriati</taxon>
        <taxon>Methanobacteriota</taxon>
        <taxon>Stenosarchaea group</taxon>
        <taxon>Halobacteria</taxon>
        <taxon>Halobacteriales</taxon>
        <taxon>Natrialbaceae</taxon>
        <taxon>Saliphagus</taxon>
    </lineage>
</organism>
<keyword evidence="2" id="KW-1185">Reference proteome</keyword>
<dbReference type="InterPro" id="IPR038735">
    <property type="entry name" value="MSMEG_1276-like_NTP-PPase_dom"/>
</dbReference>
<reference evidence="1 2" key="1">
    <citation type="journal article" date="2019" name="Int. J. Syst. Evol. Microbiol.">
        <title>The Global Catalogue of Microorganisms (GCM) 10K type strain sequencing project: providing services to taxonomists for standard genome sequencing and annotation.</title>
        <authorList>
            <consortium name="The Broad Institute Genomics Platform"/>
            <consortium name="The Broad Institute Genome Sequencing Center for Infectious Disease"/>
            <person name="Wu L."/>
            <person name="Ma J."/>
        </authorList>
    </citation>
    <scope>NUCLEOTIDE SEQUENCE [LARGE SCALE GENOMIC DNA]</scope>
    <source>
        <strain evidence="1 2">CGMCC 1.15824</strain>
    </source>
</reference>
<dbReference type="AlphaFoldDB" id="A0ABD5QAD3"/>
<proteinExistence type="predicted"/>
<protein>
    <submittedName>
        <fullName evidence="1">Nucleoside triphosphate pyrophosphohydrolase</fullName>
    </submittedName>
</protein>
<dbReference type="Proteomes" id="UP001595925">
    <property type="component" value="Unassembled WGS sequence"/>
</dbReference>
<gene>
    <name evidence="1" type="ORF">ACFPFO_02385</name>
</gene>
<accession>A0ABD5QAD3</accession>
<dbReference type="SUPFAM" id="SSF101386">
    <property type="entry name" value="all-alpha NTP pyrophosphatases"/>
    <property type="match status" value="1"/>
</dbReference>
<comment type="caution">
    <text evidence="1">The sequence shown here is derived from an EMBL/GenBank/DDBJ whole genome shotgun (WGS) entry which is preliminary data.</text>
</comment>